<gene>
    <name evidence="7" type="ORF">FDK13_21805</name>
</gene>
<feature type="transmembrane region" description="Helical" evidence="6">
    <location>
        <begin position="207"/>
        <end position="229"/>
    </location>
</feature>
<feature type="transmembrane region" description="Helical" evidence="6">
    <location>
        <begin position="130"/>
        <end position="154"/>
    </location>
</feature>
<feature type="transmembrane region" description="Helical" evidence="6">
    <location>
        <begin position="235"/>
        <end position="261"/>
    </location>
</feature>
<comment type="caution">
    <text evidence="7">The sequence shown here is derived from an EMBL/GenBank/DDBJ whole genome shotgun (WGS) entry which is preliminary data.</text>
</comment>
<evidence type="ECO:0000256" key="4">
    <source>
        <dbReference type="ARBA" id="ARBA00022989"/>
    </source>
</evidence>
<dbReference type="InterPro" id="IPR017039">
    <property type="entry name" value="Virul_fac_BrkB"/>
</dbReference>
<accession>A0A4U6CZQ3</accession>
<keyword evidence="8" id="KW-1185">Reference proteome</keyword>
<dbReference type="NCBIfam" id="TIGR00765">
    <property type="entry name" value="yihY_not_rbn"/>
    <property type="match status" value="1"/>
</dbReference>
<dbReference type="AlphaFoldDB" id="A0A4U6CZQ3"/>
<protein>
    <submittedName>
        <fullName evidence="7">YihY/virulence factor BrkB family protein</fullName>
    </submittedName>
</protein>
<evidence type="ECO:0000256" key="2">
    <source>
        <dbReference type="ARBA" id="ARBA00022475"/>
    </source>
</evidence>
<organism evidence="7 8">
    <name type="scientific">Dyadobacter frigoris</name>
    <dbReference type="NCBI Taxonomy" id="2576211"/>
    <lineage>
        <taxon>Bacteria</taxon>
        <taxon>Pseudomonadati</taxon>
        <taxon>Bacteroidota</taxon>
        <taxon>Cytophagia</taxon>
        <taxon>Cytophagales</taxon>
        <taxon>Spirosomataceae</taxon>
        <taxon>Dyadobacter</taxon>
    </lineage>
</organism>
<dbReference type="EMBL" id="SZVO01000010">
    <property type="protein sequence ID" value="TKT90370.1"/>
    <property type="molecule type" value="Genomic_DNA"/>
</dbReference>
<evidence type="ECO:0000313" key="8">
    <source>
        <dbReference type="Proteomes" id="UP000304900"/>
    </source>
</evidence>
<keyword evidence="5 6" id="KW-0472">Membrane</keyword>
<dbReference type="OrthoDB" id="977385at2"/>
<keyword evidence="3 6" id="KW-0812">Transmembrane</keyword>
<feature type="transmembrane region" description="Helical" evidence="6">
    <location>
        <begin position="174"/>
        <end position="195"/>
    </location>
</feature>
<keyword evidence="4 6" id="KW-1133">Transmembrane helix</keyword>
<reference evidence="7 8" key="1">
    <citation type="submission" date="2019-05" db="EMBL/GenBank/DDBJ databases">
        <title>Dyadobacter AR-3-8 sp. nov., isolated from arctic soil.</title>
        <authorList>
            <person name="Chaudhary D.K."/>
        </authorList>
    </citation>
    <scope>NUCLEOTIDE SEQUENCE [LARGE SCALE GENOMIC DNA]</scope>
    <source>
        <strain evidence="7 8">AR-3-8</strain>
    </source>
</reference>
<dbReference type="PANTHER" id="PTHR30213">
    <property type="entry name" value="INNER MEMBRANE PROTEIN YHJD"/>
    <property type="match status" value="1"/>
</dbReference>
<dbReference type="Pfam" id="PF03631">
    <property type="entry name" value="Virul_fac_BrkB"/>
    <property type="match status" value="1"/>
</dbReference>
<sequence>MKLKKIVLKTFSGAIDDDILIFGGYAAYSSLLAFFPFIIFIMATASLFGKADASQMLINYAFSYIPPRIVDTVTPVINNILANRSSGLFTLGGLGTLWISSSGIEGLRIGLNRVYAIQEMRPLWKRRLQSIVVVICSAITFVVLAVMVIIWPLLTDFISKYISLSMNWFKLINILRFPLAFILLALIFSIMYRILPNHNKNWRKVSAGAIFATILWLALAQLFSVYLGYFANFDLAYGSIGGVIITLVFFQYSATVVLLGAELNAVLEQ</sequence>
<dbReference type="PANTHER" id="PTHR30213:SF0">
    <property type="entry name" value="UPF0761 MEMBRANE PROTEIN YIHY"/>
    <property type="match status" value="1"/>
</dbReference>
<proteinExistence type="predicted"/>
<dbReference type="PIRSF" id="PIRSF035875">
    <property type="entry name" value="RNase_BN"/>
    <property type="match status" value="1"/>
</dbReference>
<evidence type="ECO:0000256" key="3">
    <source>
        <dbReference type="ARBA" id="ARBA00022692"/>
    </source>
</evidence>
<comment type="subcellular location">
    <subcellularLocation>
        <location evidence="1">Cell membrane</location>
        <topology evidence="1">Multi-pass membrane protein</topology>
    </subcellularLocation>
</comment>
<dbReference type="GO" id="GO:0005886">
    <property type="term" value="C:plasma membrane"/>
    <property type="evidence" value="ECO:0007669"/>
    <property type="project" value="UniProtKB-SubCell"/>
</dbReference>
<dbReference type="RefSeq" id="WP_137342133.1">
    <property type="nucleotide sequence ID" value="NZ_BSQH01000051.1"/>
</dbReference>
<evidence type="ECO:0000256" key="6">
    <source>
        <dbReference type="SAM" id="Phobius"/>
    </source>
</evidence>
<evidence type="ECO:0000256" key="5">
    <source>
        <dbReference type="ARBA" id="ARBA00023136"/>
    </source>
</evidence>
<evidence type="ECO:0000256" key="1">
    <source>
        <dbReference type="ARBA" id="ARBA00004651"/>
    </source>
</evidence>
<evidence type="ECO:0000313" key="7">
    <source>
        <dbReference type="EMBL" id="TKT90370.1"/>
    </source>
</evidence>
<name>A0A4U6CZQ3_9BACT</name>
<dbReference type="Proteomes" id="UP000304900">
    <property type="component" value="Unassembled WGS sequence"/>
</dbReference>
<keyword evidence="2" id="KW-1003">Cell membrane</keyword>
<feature type="transmembrane region" description="Helical" evidence="6">
    <location>
        <begin position="20"/>
        <end position="48"/>
    </location>
</feature>